<dbReference type="EMBL" id="FPAS01000005">
    <property type="protein sequence ID" value="SFT85184.1"/>
    <property type="molecule type" value="Genomic_DNA"/>
</dbReference>
<sequence>MKKGLIFLGLALFMLSCTSNTTSNEAELTPEESAQIEKNEEVIQELSTATDELKKYNDDAAEALHELDSL</sequence>
<protein>
    <submittedName>
        <fullName evidence="3">Uncharacterized protein</fullName>
    </submittedName>
</protein>
<evidence type="ECO:0000313" key="4">
    <source>
        <dbReference type="Proteomes" id="UP000236454"/>
    </source>
</evidence>
<organism evidence="3 4">
    <name type="scientific">Lishizhenia tianjinensis</name>
    <dbReference type="NCBI Taxonomy" id="477690"/>
    <lineage>
        <taxon>Bacteria</taxon>
        <taxon>Pseudomonadati</taxon>
        <taxon>Bacteroidota</taxon>
        <taxon>Flavobacteriia</taxon>
        <taxon>Flavobacteriales</taxon>
        <taxon>Crocinitomicaceae</taxon>
        <taxon>Lishizhenia</taxon>
    </lineage>
</organism>
<feature type="chain" id="PRO_5014654001" evidence="2">
    <location>
        <begin position="26"/>
        <end position="70"/>
    </location>
</feature>
<evidence type="ECO:0000256" key="2">
    <source>
        <dbReference type="SAM" id="SignalP"/>
    </source>
</evidence>
<name>A0A1I7BDF4_9FLAO</name>
<dbReference type="Proteomes" id="UP000236454">
    <property type="component" value="Unassembled WGS sequence"/>
</dbReference>
<feature type="signal peptide" evidence="2">
    <location>
        <begin position="1"/>
        <end position="25"/>
    </location>
</feature>
<dbReference type="PROSITE" id="PS51257">
    <property type="entry name" value="PROKAR_LIPOPROTEIN"/>
    <property type="match status" value="1"/>
</dbReference>
<accession>A0A1I7BDF4</accession>
<keyword evidence="4" id="KW-1185">Reference proteome</keyword>
<keyword evidence="1" id="KW-0175">Coiled coil</keyword>
<gene>
    <name evidence="3" type="ORF">SAMN05216474_2700</name>
</gene>
<evidence type="ECO:0000313" key="3">
    <source>
        <dbReference type="EMBL" id="SFT85184.1"/>
    </source>
</evidence>
<proteinExistence type="predicted"/>
<keyword evidence="2" id="KW-0732">Signal</keyword>
<dbReference type="RefSeq" id="WP_090251522.1">
    <property type="nucleotide sequence ID" value="NZ_FPAS01000005.1"/>
</dbReference>
<reference evidence="3 4" key="1">
    <citation type="submission" date="2016-10" db="EMBL/GenBank/DDBJ databases">
        <authorList>
            <person name="de Groot N.N."/>
        </authorList>
    </citation>
    <scope>NUCLEOTIDE SEQUENCE [LARGE SCALE GENOMIC DNA]</scope>
    <source>
        <strain evidence="3 4">CGMCC 1.7005</strain>
    </source>
</reference>
<evidence type="ECO:0000256" key="1">
    <source>
        <dbReference type="SAM" id="Coils"/>
    </source>
</evidence>
<feature type="coiled-coil region" evidence="1">
    <location>
        <begin position="39"/>
        <end position="66"/>
    </location>
</feature>
<dbReference type="OrthoDB" id="9806233at2"/>
<dbReference type="AlphaFoldDB" id="A0A1I7BDF4"/>
<dbReference type="STRING" id="477690.SAMN05216474_2700"/>